<organism evidence="5 6">
    <name type="scientific">Neisseria lisongii</name>
    <dbReference type="NCBI Taxonomy" id="2912188"/>
    <lineage>
        <taxon>Bacteria</taxon>
        <taxon>Pseudomonadati</taxon>
        <taxon>Pseudomonadota</taxon>
        <taxon>Betaproteobacteria</taxon>
        <taxon>Neisseriales</taxon>
        <taxon>Neisseriaceae</taxon>
        <taxon>Neisseria</taxon>
    </lineage>
</organism>
<keyword evidence="6" id="KW-1185">Reference proteome</keyword>
<dbReference type="CDD" id="cd00761">
    <property type="entry name" value="Glyco_tranf_GTA_type"/>
    <property type="match status" value="1"/>
</dbReference>
<evidence type="ECO:0000256" key="1">
    <source>
        <dbReference type="ARBA" id="ARBA00022676"/>
    </source>
</evidence>
<evidence type="ECO:0000313" key="6">
    <source>
        <dbReference type="Proteomes" id="UP001221268"/>
    </source>
</evidence>
<feature type="domain" description="Glycosyltransferase 2-like" evidence="4">
    <location>
        <begin position="303"/>
        <end position="420"/>
    </location>
</feature>
<proteinExistence type="predicted"/>
<evidence type="ECO:0000313" key="5">
    <source>
        <dbReference type="EMBL" id="WCL72292.1"/>
    </source>
</evidence>
<evidence type="ECO:0000256" key="3">
    <source>
        <dbReference type="ARBA" id="ARBA00022723"/>
    </source>
</evidence>
<dbReference type="PANTHER" id="PTHR13778">
    <property type="entry name" value="GLYCOSYLTRANSFERASE 8 DOMAIN-CONTAINING PROTEIN"/>
    <property type="match status" value="1"/>
</dbReference>
<keyword evidence="3" id="KW-0479">Metal-binding</keyword>
<dbReference type="Pfam" id="PF00535">
    <property type="entry name" value="Glycos_transf_2"/>
    <property type="match status" value="1"/>
</dbReference>
<dbReference type="InterPro" id="IPR001173">
    <property type="entry name" value="Glyco_trans_2-like"/>
</dbReference>
<dbReference type="InterPro" id="IPR002495">
    <property type="entry name" value="Glyco_trans_8"/>
</dbReference>
<dbReference type="SUPFAM" id="SSF53448">
    <property type="entry name" value="Nucleotide-diphospho-sugar transferases"/>
    <property type="match status" value="2"/>
</dbReference>
<dbReference type="Pfam" id="PF01501">
    <property type="entry name" value="Glyco_transf_8"/>
    <property type="match status" value="1"/>
</dbReference>
<keyword evidence="2" id="KW-0808">Transferase</keyword>
<dbReference type="PANTHER" id="PTHR13778:SF47">
    <property type="entry name" value="LIPOPOLYSACCHARIDE 1,3-GALACTOSYLTRANSFERASE"/>
    <property type="match status" value="1"/>
</dbReference>
<name>A0ABY7RLZ9_9NEIS</name>
<evidence type="ECO:0000256" key="2">
    <source>
        <dbReference type="ARBA" id="ARBA00022679"/>
    </source>
</evidence>
<dbReference type="InterPro" id="IPR029044">
    <property type="entry name" value="Nucleotide-diphossugar_trans"/>
</dbReference>
<dbReference type="EMBL" id="CP116766">
    <property type="protein sequence ID" value="WCL72292.1"/>
    <property type="molecule type" value="Genomic_DNA"/>
</dbReference>
<protein>
    <submittedName>
        <fullName evidence="5">Glycosyltransferase</fullName>
    </submittedName>
</protein>
<dbReference type="Gene3D" id="3.90.550.10">
    <property type="entry name" value="Spore Coat Polysaccharide Biosynthesis Protein SpsA, Chain A"/>
    <property type="match status" value="2"/>
</dbReference>
<dbReference type="Proteomes" id="UP001221268">
    <property type="component" value="Chromosome"/>
</dbReference>
<dbReference type="RefSeq" id="WP_237091245.1">
    <property type="nucleotide sequence ID" value="NZ_CP116766.1"/>
</dbReference>
<gene>
    <name evidence="5" type="ORF">PJU73_04110</name>
</gene>
<keyword evidence="1" id="KW-0328">Glycosyltransferase</keyword>
<sequence length="568" mass="65058">MNQRLKIVFGADYYYAKQVETTLKSICCHNRDVDFYLLNRDFPSEWFETISAHLALLGSTISNIYVSNETIADFDTYPHINSEATYFRYFIPELIDEDKVLYLDCDLVVNGSLNDFFRLDLGNAFVAAVKDPIAVEYHQQENEFNAGVLLINNALWRQEKICQKALDYTERNKQLIRNGDQEVLNVLFRGRWLSCSRNFNYQTGIEFMWHKAGKSPLMVDDFSRQLPLVAHYSTAAKPWKPGDFQSSLHGLYVFYNTLAWTDIVEDKVDTEKISDCLVKTDKQPDNKKKHTATVAVITSSTGRAELERAILSVRAQTYPAKHYVIVDGEQFAEKVRAIVKKYPEVVTVYLPMNTGANGKVNSTINAIAPFLTQEDYVCYLDDDNWYEPEHVESLVETMEKGGADYAYALRNFCGENGNLICPDNWESVGNYDSLPEDVYFDIQAAGSQQKLKMKFNRITARHIDTNCYFFPRMLALSLAVTWETGGRLNDKAVFKRLCECGGNGVSSGRFTVNYTFDFFKAYGNTVEQWRSFGWTDSAIKQFGDKMLEILGEYALKCHDNQPPWLTSK</sequence>
<reference evidence="5 6" key="1">
    <citation type="submission" date="2023-01" db="EMBL/GenBank/DDBJ databases">
        <authorList>
            <person name="Yang C."/>
        </authorList>
    </citation>
    <scope>NUCLEOTIDE SEQUENCE [LARGE SCALE GENOMIC DNA]</scope>
    <source>
        <strain evidence="5 6">ZJ106</strain>
    </source>
</reference>
<dbReference type="CDD" id="cd04194">
    <property type="entry name" value="GT8_A4GalT_like"/>
    <property type="match status" value="1"/>
</dbReference>
<accession>A0ABY7RLZ9</accession>
<evidence type="ECO:0000259" key="4">
    <source>
        <dbReference type="Pfam" id="PF00535"/>
    </source>
</evidence>
<dbReference type="InterPro" id="IPR050748">
    <property type="entry name" value="Glycosyltrans_8_dom-fam"/>
</dbReference>